<dbReference type="GO" id="GO:0030313">
    <property type="term" value="C:cell envelope"/>
    <property type="evidence" value="ECO:0007669"/>
    <property type="project" value="UniProtKB-SubCell"/>
</dbReference>
<dbReference type="SUPFAM" id="SSF53822">
    <property type="entry name" value="Periplasmic binding protein-like I"/>
    <property type="match status" value="1"/>
</dbReference>
<accession>A5KKL8</accession>
<dbReference type="EMBL" id="AAVP02000002">
    <property type="protein sequence ID" value="EDK24969.1"/>
    <property type="molecule type" value="Genomic_DNA"/>
</dbReference>
<comment type="caution">
    <text evidence="7">The sequence shown here is derived from an EMBL/GenBank/DDBJ whole genome shotgun (WGS) entry which is preliminary data.</text>
</comment>
<dbReference type="PROSITE" id="PS51257">
    <property type="entry name" value="PROKAR_LIPOPROTEIN"/>
    <property type="match status" value="1"/>
</dbReference>
<evidence type="ECO:0000313" key="8">
    <source>
        <dbReference type="Proteomes" id="UP000003577"/>
    </source>
</evidence>
<dbReference type="GeneID" id="97328475"/>
<evidence type="ECO:0000256" key="4">
    <source>
        <dbReference type="SAM" id="MobiDB-lite"/>
    </source>
</evidence>
<gene>
    <name evidence="7" type="ORF">RUMTOR_00771</name>
</gene>
<name>A5KKL8_9FIRM</name>
<comment type="similarity">
    <text evidence="2">Belongs to the bacterial solute-binding protein 2 family.</text>
</comment>
<reference evidence="7 8" key="2">
    <citation type="submission" date="2007-04" db="EMBL/GenBank/DDBJ databases">
        <title>Draft genome sequence of Ruminococcus torques (ATCC 27756).</title>
        <authorList>
            <person name="Sudarsanam P."/>
            <person name="Ley R."/>
            <person name="Guruge J."/>
            <person name="Turnbaugh P.J."/>
            <person name="Mahowald M."/>
            <person name="Liep D."/>
            <person name="Gordon J."/>
        </authorList>
    </citation>
    <scope>NUCLEOTIDE SEQUENCE [LARGE SCALE GENOMIC DNA]</scope>
    <source>
        <strain evidence="7 8">ATCC 27756</strain>
    </source>
</reference>
<dbReference type="HOGENOM" id="CLU_037628_3_2_9"/>
<keyword evidence="3 5" id="KW-0732">Signal</keyword>
<dbReference type="InterPro" id="IPR025997">
    <property type="entry name" value="SBP_2_dom"/>
</dbReference>
<dbReference type="Proteomes" id="UP000003577">
    <property type="component" value="Unassembled WGS sequence"/>
</dbReference>
<evidence type="ECO:0000256" key="2">
    <source>
        <dbReference type="ARBA" id="ARBA00007639"/>
    </source>
</evidence>
<evidence type="ECO:0000256" key="5">
    <source>
        <dbReference type="SAM" id="SignalP"/>
    </source>
</evidence>
<dbReference type="GO" id="GO:0030246">
    <property type="term" value="F:carbohydrate binding"/>
    <property type="evidence" value="ECO:0007669"/>
    <property type="project" value="UniProtKB-ARBA"/>
</dbReference>
<protein>
    <submittedName>
        <fullName evidence="7">Sugar-binding domain protein</fullName>
    </submittedName>
</protein>
<feature type="region of interest" description="Disordered" evidence="4">
    <location>
        <begin position="25"/>
        <end position="46"/>
    </location>
</feature>
<sequence length="325" mass="34611">MMKKKMLAVAVCVSMCMMAFAGCTSESGGGSDKKAEQTEGKKEESGKVFMTVSNQQNEFMVGMAENFKEVGEAAGYEVQLMDADLDATKQVSQIETAISENAEAILVEPCSVDGLTTGLKEAHDAGIPVFVIHNNVSATDLVTSLIHVDVRQGGELKMEQVIKDCGEDAKIAIMTGTLGQDTTNQICGGYDAVLEKYPNVEVVFEGAGNWGATDAAPLAENWLASGKEIDAIVCNNDGMALGVVSVLKSAGKSEQIKVYGLDATNEGLKAVDSGEMAATIYVDSKAEIEKAFEMLEDLKAGKKVDAEYKVPSVLVTKENVKEYMK</sequence>
<evidence type="ECO:0000256" key="1">
    <source>
        <dbReference type="ARBA" id="ARBA00004196"/>
    </source>
</evidence>
<dbReference type="Gene3D" id="3.40.50.2300">
    <property type="match status" value="2"/>
</dbReference>
<proteinExistence type="inferred from homology"/>
<dbReference type="RefSeq" id="WP_004846460.1">
    <property type="nucleotide sequence ID" value="NZ_DS264356.1"/>
</dbReference>
<dbReference type="InterPro" id="IPR028082">
    <property type="entry name" value="Peripla_BP_I"/>
</dbReference>
<dbReference type="AlphaFoldDB" id="A5KKL8"/>
<dbReference type="PaxDb" id="411460-RUMTOR_00771"/>
<evidence type="ECO:0000256" key="3">
    <source>
        <dbReference type="ARBA" id="ARBA00022729"/>
    </source>
</evidence>
<feature type="chain" id="PRO_5002684071" evidence="5">
    <location>
        <begin position="22"/>
        <end position="325"/>
    </location>
</feature>
<reference evidence="7 8" key="1">
    <citation type="submission" date="2007-03" db="EMBL/GenBank/DDBJ databases">
        <authorList>
            <person name="Fulton L."/>
            <person name="Clifton S."/>
            <person name="Fulton B."/>
            <person name="Xu J."/>
            <person name="Minx P."/>
            <person name="Pepin K.H."/>
            <person name="Johnson M."/>
            <person name="Thiruvilangam P."/>
            <person name="Bhonagiri V."/>
            <person name="Nash W.E."/>
            <person name="Mardis E.R."/>
            <person name="Wilson R.K."/>
        </authorList>
    </citation>
    <scope>NUCLEOTIDE SEQUENCE [LARGE SCALE GENOMIC DNA]</scope>
    <source>
        <strain evidence="7 8">ATCC 27756</strain>
    </source>
</reference>
<dbReference type="PANTHER" id="PTHR46847">
    <property type="entry name" value="D-ALLOSE-BINDING PERIPLASMIC PROTEIN-RELATED"/>
    <property type="match status" value="1"/>
</dbReference>
<feature type="domain" description="Periplasmic binding protein" evidence="6">
    <location>
        <begin position="50"/>
        <end position="303"/>
    </location>
</feature>
<evidence type="ECO:0000259" key="6">
    <source>
        <dbReference type="Pfam" id="PF13407"/>
    </source>
</evidence>
<feature type="compositionally biased region" description="Basic and acidic residues" evidence="4">
    <location>
        <begin position="31"/>
        <end position="46"/>
    </location>
</feature>
<organism evidence="7 8">
    <name type="scientific">[Ruminococcus] torques ATCC 27756</name>
    <dbReference type="NCBI Taxonomy" id="411460"/>
    <lineage>
        <taxon>Bacteria</taxon>
        <taxon>Bacillati</taxon>
        <taxon>Bacillota</taxon>
        <taxon>Clostridia</taxon>
        <taxon>Lachnospirales</taxon>
        <taxon>Lachnospiraceae</taxon>
        <taxon>Mediterraneibacter</taxon>
    </lineage>
</organism>
<comment type="subcellular location">
    <subcellularLocation>
        <location evidence="1">Cell envelope</location>
    </subcellularLocation>
</comment>
<dbReference type="Pfam" id="PF13407">
    <property type="entry name" value="Peripla_BP_4"/>
    <property type="match status" value="1"/>
</dbReference>
<dbReference type="CDD" id="cd01536">
    <property type="entry name" value="PBP1_ABC_sugar_binding-like"/>
    <property type="match status" value="1"/>
</dbReference>
<feature type="signal peptide" evidence="5">
    <location>
        <begin position="1"/>
        <end position="21"/>
    </location>
</feature>
<dbReference type="PANTHER" id="PTHR46847:SF1">
    <property type="entry name" value="D-ALLOSE-BINDING PERIPLASMIC PROTEIN-RELATED"/>
    <property type="match status" value="1"/>
</dbReference>
<evidence type="ECO:0000313" key="7">
    <source>
        <dbReference type="EMBL" id="EDK24969.1"/>
    </source>
</evidence>